<dbReference type="Pfam" id="PF13419">
    <property type="entry name" value="HAD_2"/>
    <property type="match status" value="1"/>
</dbReference>
<dbReference type="InterPro" id="IPR036412">
    <property type="entry name" value="HAD-like_sf"/>
</dbReference>
<evidence type="ECO:0000256" key="4">
    <source>
        <dbReference type="ARBA" id="ARBA00022842"/>
    </source>
</evidence>
<keyword evidence="6" id="KW-1185">Reference proteome</keyword>
<dbReference type="InterPro" id="IPR051400">
    <property type="entry name" value="HAD-like_hydrolase"/>
</dbReference>
<organism evidence="5 6">
    <name type="scientific">Lederbergia citri</name>
    <dbReference type="NCBI Taxonomy" id="2833580"/>
    <lineage>
        <taxon>Bacteria</taxon>
        <taxon>Bacillati</taxon>
        <taxon>Bacillota</taxon>
        <taxon>Bacilli</taxon>
        <taxon>Bacillales</taxon>
        <taxon>Bacillaceae</taxon>
        <taxon>Lederbergia</taxon>
    </lineage>
</organism>
<dbReference type="PANTHER" id="PTHR46470:SF2">
    <property type="entry name" value="GLYCERALDEHYDE 3-PHOSPHATE PHOSPHATASE"/>
    <property type="match status" value="1"/>
</dbReference>
<accession>A0A942TFJ9</accession>
<dbReference type="InterPro" id="IPR006439">
    <property type="entry name" value="HAD-SF_hydro_IA"/>
</dbReference>
<evidence type="ECO:0000256" key="2">
    <source>
        <dbReference type="ARBA" id="ARBA00022723"/>
    </source>
</evidence>
<protein>
    <submittedName>
        <fullName evidence="5">HAD family hydrolase</fullName>
    </submittedName>
</protein>
<dbReference type="Gene3D" id="1.10.150.520">
    <property type="match status" value="1"/>
</dbReference>
<comment type="cofactor">
    <cofactor evidence="1">
        <name>Mg(2+)</name>
        <dbReference type="ChEBI" id="CHEBI:18420"/>
    </cofactor>
</comment>
<dbReference type="Gene3D" id="3.40.50.1000">
    <property type="entry name" value="HAD superfamily/HAD-like"/>
    <property type="match status" value="1"/>
</dbReference>
<dbReference type="GO" id="GO:0046872">
    <property type="term" value="F:metal ion binding"/>
    <property type="evidence" value="ECO:0007669"/>
    <property type="project" value="UniProtKB-KW"/>
</dbReference>
<keyword evidence="2" id="KW-0479">Metal-binding</keyword>
<dbReference type="InterPro" id="IPR023214">
    <property type="entry name" value="HAD_sf"/>
</dbReference>
<dbReference type="AlphaFoldDB" id="A0A942TFJ9"/>
<reference evidence="5 6" key="1">
    <citation type="submission" date="2021-05" db="EMBL/GenBank/DDBJ databases">
        <title>Novel Bacillus species.</title>
        <authorList>
            <person name="Liu G."/>
        </authorList>
    </citation>
    <scope>NUCLEOTIDE SEQUENCE [LARGE SCALE GENOMIC DNA]</scope>
    <source>
        <strain evidence="6">FJAT-49780</strain>
    </source>
</reference>
<dbReference type="EMBL" id="JAGYPG010000002">
    <property type="protein sequence ID" value="MBS4195489.1"/>
    <property type="molecule type" value="Genomic_DNA"/>
</dbReference>
<dbReference type="SFLD" id="SFLDG01129">
    <property type="entry name" value="C1.5:_HAD__Beta-PGM__Phosphata"/>
    <property type="match status" value="1"/>
</dbReference>
<dbReference type="NCBIfam" id="TIGR01549">
    <property type="entry name" value="HAD-SF-IA-v1"/>
    <property type="match status" value="1"/>
</dbReference>
<dbReference type="RefSeq" id="WP_213124704.1">
    <property type="nucleotide sequence ID" value="NZ_JAGYPG010000002.1"/>
</dbReference>
<dbReference type="GO" id="GO:0044281">
    <property type="term" value="P:small molecule metabolic process"/>
    <property type="evidence" value="ECO:0007669"/>
    <property type="project" value="UniProtKB-ARBA"/>
</dbReference>
<keyword evidence="3 5" id="KW-0378">Hydrolase</keyword>
<dbReference type="InterPro" id="IPR041492">
    <property type="entry name" value="HAD_2"/>
</dbReference>
<dbReference type="PANTHER" id="PTHR46470">
    <property type="entry name" value="N-ACYLNEURAMINATE-9-PHOSPHATASE"/>
    <property type="match status" value="1"/>
</dbReference>
<sequence>MKVIVFDLDDTLYDELTYVKSGFLQVATFLGYEFNISSKELITWMWERLQTHGRGAIFDDVLQNYGHYTKTMAKRCVAVYRTHLPNISLPQSTVECLTGLSGAPLYIVTDGNKIVQHNKLQALGLYTMVKHCYVTHRYGKHHAKPSPYCFLNIVKKEKIASKDVIYIGDNPLKDFVGIKPLGFKTIRIMTGQHKDIEMPIEYEADERIESLTQLKNMIENM</sequence>
<dbReference type="SFLD" id="SFLDS00003">
    <property type="entry name" value="Haloacid_Dehalogenase"/>
    <property type="match status" value="1"/>
</dbReference>
<dbReference type="SUPFAM" id="SSF56784">
    <property type="entry name" value="HAD-like"/>
    <property type="match status" value="1"/>
</dbReference>
<gene>
    <name evidence="5" type="ORF">KHA97_10515</name>
</gene>
<proteinExistence type="predicted"/>
<evidence type="ECO:0000313" key="6">
    <source>
        <dbReference type="Proteomes" id="UP000681414"/>
    </source>
</evidence>
<dbReference type="Proteomes" id="UP000681414">
    <property type="component" value="Unassembled WGS sequence"/>
</dbReference>
<dbReference type="GO" id="GO:0016791">
    <property type="term" value="F:phosphatase activity"/>
    <property type="evidence" value="ECO:0007669"/>
    <property type="project" value="TreeGrafter"/>
</dbReference>
<evidence type="ECO:0000256" key="1">
    <source>
        <dbReference type="ARBA" id="ARBA00001946"/>
    </source>
</evidence>
<evidence type="ECO:0000313" key="5">
    <source>
        <dbReference type="EMBL" id="MBS4195489.1"/>
    </source>
</evidence>
<evidence type="ECO:0000256" key="3">
    <source>
        <dbReference type="ARBA" id="ARBA00022801"/>
    </source>
</evidence>
<keyword evidence="4" id="KW-0460">Magnesium</keyword>
<comment type="caution">
    <text evidence="5">The sequence shown here is derived from an EMBL/GenBank/DDBJ whole genome shotgun (WGS) entry which is preliminary data.</text>
</comment>
<name>A0A942TFJ9_9BACI</name>